<keyword evidence="1" id="KW-0812">Transmembrane</keyword>
<reference evidence="2 3" key="1">
    <citation type="submission" date="2021-01" db="EMBL/GenBank/DDBJ databases">
        <title>Genomic Encyclopedia of Type Strains, Phase IV (KMG-IV): sequencing the most valuable type-strain genomes for metagenomic binning, comparative biology and taxonomic classification.</title>
        <authorList>
            <person name="Goeker M."/>
        </authorList>
    </citation>
    <scope>NUCLEOTIDE SEQUENCE [LARGE SCALE GENOMIC DNA]</scope>
    <source>
        <strain evidence="2 3">DSM 27382</strain>
    </source>
</reference>
<keyword evidence="3" id="KW-1185">Reference proteome</keyword>
<feature type="transmembrane region" description="Helical" evidence="1">
    <location>
        <begin position="15"/>
        <end position="36"/>
    </location>
</feature>
<feature type="transmembrane region" description="Helical" evidence="1">
    <location>
        <begin position="169"/>
        <end position="189"/>
    </location>
</feature>
<evidence type="ECO:0000313" key="3">
    <source>
        <dbReference type="Proteomes" id="UP000697472"/>
    </source>
</evidence>
<comment type="caution">
    <text evidence="2">The sequence shown here is derived from an EMBL/GenBank/DDBJ whole genome shotgun (WGS) entry which is preliminary data.</text>
</comment>
<dbReference type="EMBL" id="JAFBEH010000002">
    <property type="protein sequence ID" value="MBM7641927.1"/>
    <property type="molecule type" value="Genomic_DNA"/>
</dbReference>
<organism evidence="2 3">
    <name type="scientific">Streptococcus loxodontisalivarius</name>
    <dbReference type="NCBI Taxonomy" id="1349415"/>
    <lineage>
        <taxon>Bacteria</taxon>
        <taxon>Bacillati</taxon>
        <taxon>Bacillota</taxon>
        <taxon>Bacilli</taxon>
        <taxon>Lactobacillales</taxon>
        <taxon>Streptococcaceae</taxon>
        <taxon>Streptococcus</taxon>
    </lineage>
</organism>
<dbReference type="Proteomes" id="UP000697472">
    <property type="component" value="Unassembled WGS sequence"/>
</dbReference>
<protein>
    <submittedName>
        <fullName evidence="2">ABC-type transport system involved in multi-copper enzyme maturation permease subunit</fullName>
    </submittedName>
</protein>
<evidence type="ECO:0000256" key="1">
    <source>
        <dbReference type="SAM" id="Phobius"/>
    </source>
</evidence>
<keyword evidence="1" id="KW-0472">Membrane</keyword>
<accession>A0ABS2PPG9</accession>
<keyword evidence="1" id="KW-1133">Transmembrane helix</keyword>
<sequence length="245" mass="28263">MIKYDFFHWVRSRKIFFLFFIIIICTLVATFGTYYAKDIIDTLGTTGAKVIVQEMHWRDIASSYFKSTSQICLFAAIYLTSTECQLGKVESEKLFYQTRISRGGKVLLSKVFTGFLINFGSVFLGGLLTIYIVRAFYSTINLKEFLLAIAIQSLSFCLFTIFGNAISLYLTPFISAMILEIFILFSSLIENLNYFGQWSPFILLTPNNFLSNFEIRDYSEKFLSLLIMTIVSLILIWFKPVKQSR</sequence>
<feature type="transmembrane region" description="Helical" evidence="1">
    <location>
        <begin position="145"/>
        <end position="163"/>
    </location>
</feature>
<feature type="transmembrane region" description="Helical" evidence="1">
    <location>
        <begin position="222"/>
        <end position="238"/>
    </location>
</feature>
<name>A0ABS2PPG9_9STRE</name>
<feature type="transmembrane region" description="Helical" evidence="1">
    <location>
        <begin position="111"/>
        <end position="133"/>
    </location>
</feature>
<evidence type="ECO:0000313" key="2">
    <source>
        <dbReference type="EMBL" id="MBM7641927.1"/>
    </source>
</evidence>
<gene>
    <name evidence="2" type="ORF">JOC28_000215</name>
</gene>
<proteinExistence type="predicted"/>
<dbReference type="RefSeq" id="WP_205008794.1">
    <property type="nucleotide sequence ID" value="NZ_JAFBEH010000002.1"/>
</dbReference>